<dbReference type="InterPro" id="IPR004101">
    <property type="entry name" value="Mur_ligase_C"/>
</dbReference>
<proteinExistence type="inferred from homology"/>
<dbReference type="EMBL" id="JAJKBJ010000014">
    <property type="protein sequence ID" value="MCL9684776.1"/>
    <property type="molecule type" value="Genomic_DNA"/>
</dbReference>
<keyword evidence="7 14" id="KW-0547">Nucleotide-binding</keyword>
<dbReference type="GO" id="GO:0051301">
    <property type="term" value="P:cell division"/>
    <property type="evidence" value="ECO:0007669"/>
    <property type="project" value="UniProtKB-KW"/>
</dbReference>
<evidence type="ECO:0000256" key="8">
    <source>
        <dbReference type="ARBA" id="ARBA00022840"/>
    </source>
</evidence>
<keyword evidence="4 14" id="KW-0963">Cytoplasm</keyword>
<dbReference type="SUPFAM" id="SSF53623">
    <property type="entry name" value="MurD-like peptide ligases, catalytic domain"/>
    <property type="match status" value="1"/>
</dbReference>
<keyword evidence="6 14" id="KW-0132">Cell division</keyword>
<dbReference type="FunFam" id="3.40.1190.10:FF:000001">
    <property type="entry name" value="UDP-N-acetylmuramate--L-alanine ligase"/>
    <property type="match status" value="1"/>
</dbReference>
<evidence type="ECO:0000259" key="17">
    <source>
        <dbReference type="Pfam" id="PF08245"/>
    </source>
</evidence>
<feature type="domain" description="Mur ligase C-terminal" evidence="16">
    <location>
        <begin position="323"/>
        <end position="456"/>
    </location>
</feature>
<comment type="function">
    <text evidence="14">Cell wall formation.</text>
</comment>
<evidence type="ECO:0000259" key="15">
    <source>
        <dbReference type="Pfam" id="PF01225"/>
    </source>
</evidence>
<dbReference type="GO" id="GO:0005524">
    <property type="term" value="F:ATP binding"/>
    <property type="evidence" value="ECO:0007669"/>
    <property type="project" value="UniProtKB-UniRule"/>
</dbReference>
<evidence type="ECO:0000256" key="1">
    <source>
        <dbReference type="ARBA" id="ARBA00004496"/>
    </source>
</evidence>
<protein>
    <recommendedName>
        <fullName evidence="3 14">UDP-N-acetylmuramate--L-alanine ligase</fullName>
        <ecNumber evidence="3 14">6.3.2.8</ecNumber>
    </recommendedName>
    <alternativeName>
        <fullName evidence="14">UDP-N-acetylmuramoyl-L-alanine synthetase</fullName>
    </alternativeName>
</protein>
<accession>A0A9X2D1I6</accession>
<evidence type="ECO:0000256" key="12">
    <source>
        <dbReference type="ARBA" id="ARBA00023316"/>
    </source>
</evidence>
<evidence type="ECO:0000256" key="2">
    <source>
        <dbReference type="ARBA" id="ARBA00004752"/>
    </source>
</evidence>
<dbReference type="GO" id="GO:0009252">
    <property type="term" value="P:peptidoglycan biosynthetic process"/>
    <property type="evidence" value="ECO:0007669"/>
    <property type="project" value="UniProtKB-UniRule"/>
</dbReference>
<keyword evidence="5 14" id="KW-0436">Ligase</keyword>
<dbReference type="Gene3D" id="3.40.50.720">
    <property type="entry name" value="NAD(P)-binding Rossmann-like Domain"/>
    <property type="match status" value="1"/>
</dbReference>
<evidence type="ECO:0000256" key="10">
    <source>
        <dbReference type="ARBA" id="ARBA00022984"/>
    </source>
</evidence>
<evidence type="ECO:0000256" key="14">
    <source>
        <dbReference type="HAMAP-Rule" id="MF_00046"/>
    </source>
</evidence>
<sequence length="469" mass="51872">MNNSGQFVFPRMGHVEQIHFVGIGGVGMCGIAEVLHNQGYRITGSDIGESATVQRLRSLGIQVYIGHRVENIKGADVVVRSSAVDMNNPEISAARELMIPVIPRAAMLAELMRFRHGIAIAGTHGKTTTTSLVSSLLAEGGLDPSFVIGGKLNSCGTNAQLGKSAYFVVEADESDASFLFLKPMMAVVTNIDADHMDTYEDSFDKLRTTFVEFLHHLPFYGLAVVCIEDEEICRILPAIQRPTLTYGFKEEAHYRAVDWTQNEMLSQFTVIRPAPHLPLTIQFQYPGRHNVLNALASIAIATEVGVDDDSIIRGLKKFQGVGRRFQMLGEKQFENGSAIVVDDYGHHPQEILSTIDAFRRVWPNKRLVHVFQPHRYTRTQSLHSQFVDVLSLADELLLFDIYAAGETAIPGITSESLADKIRANDKKVTLVNEQSLKARLDEYIKDGDVILMQGAGSIGQMAVNLMKKM</sequence>
<dbReference type="Gene3D" id="3.40.1190.10">
    <property type="entry name" value="Mur-like, catalytic domain"/>
    <property type="match status" value="1"/>
</dbReference>
<dbReference type="PANTHER" id="PTHR43445">
    <property type="entry name" value="UDP-N-ACETYLMURAMATE--L-ALANINE LIGASE-RELATED"/>
    <property type="match status" value="1"/>
</dbReference>
<dbReference type="GO" id="GO:0008360">
    <property type="term" value="P:regulation of cell shape"/>
    <property type="evidence" value="ECO:0007669"/>
    <property type="project" value="UniProtKB-KW"/>
</dbReference>
<evidence type="ECO:0000256" key="6">
    <source>
        <dbReference type="ARBA" id="ARBA00022618"/>
    </source>
</evidence>
<keyword evidence="11 14" id="KW-0131">Cell cycle</keyword>
<evidence type="ECO:0000256" key="5">
    <source>
        <dbReference type="ARBA" id="ARBA00022598"/>
    </source>
</evidence>
<keyword evidence="19" id="KW-1185">Reference proteome</keyword>
<dbReference type="NCBIfam" id="TIGR01082">
    <property type="entry name" value="murC"/>
    <property type="match status" value="1"/>
</dbReference>
<evidence type="ECO:0000256" key="3">
    <source>
        <dbReference type="ARBA" id="ARBA00012211"/>
    </source>
</evidence>
<dbReference type="AlphaFoldDB" id="A0A9X2D1I6"/>
<evidence type="ECO:0000313" key="18">
    <source>
        <dbReference type="EMBL" id="MCL9684776.1"/>
    </source>
</evidence>
<evidence type="ECO:0000256" key="9">
    <source>
        <dbReference type="ARBA" id="ARBA00022960"/>
    </source>
</evidence>
<keyword evidence="12 14" id="KW-0961">Cell wall biogenesis/degradation</keyword>
<comment type="subcellular location">
    <subcellularLocation>
        <location evidence="1 14">Cytoplasm</location>
    </subcellularLocation>
</comment>
<dbReference type="InterPro" id="IPR000713">
    <property type="entry name" value="Mur_ligase_N"/>
</dbReference>
<dbReference type="InterPro" id="IPR005758">
    <property type="entry name" value="UDP-N-AcMur_Ala_ligase_MurC"/>
</dbReference>
<dbReference type="HAMAP" id="MF_00046">
    <property type="entry name" value="MurC"/>
    <property type="match status" value="1"/>
</dbReference>
<comment type="caution">
    <text evidence="18">The sequence shown here is derived from an EMBL/GenBank/DDBJ whole genome shotgun (WGS) entry which is preliminary data.</text>
</comment>
<dbReference type="SUPFAM" id="SSF53244">
    <property type="entry name" value="MurD-like peptide ligases, peptide-binding domain"/>
    <property type="match status" value="1"/>
</dbReference>
<dbReference type="Proteomes" id="UP001139721">
    <property type="component" value="Unassembled WGS sequence"/>
</dbReference>
<dbReference type="GO" id="GO:0008763">
    <property type="term" value="F:UDP-N-acetylmuramate-L-alanine ligase activity"/>
    <property type="evidence" value="ECO:0007669"/>
    <property type="project" value="UniProtKB-UniRule"/>
</dbReference>
<evidence type="ECO:0000259" key="16">
    <source>
        <dbReference type="Pfam" id="PF02875"/>
    </source>
</evidence>
<name>A0A9X2D1I6_9GAMM</name>
<reference evidence="18" key="1">
    <citation type="submission" date="2021-11" db="EMBL/GenBank/DDBJ databases">
        <title>Legionella maioricencis sp. nov., a new species isolated from hot water samples in Mallorca.</title>
        <authorList>
            <person name="Crespi S."/>
            <person name="Drasar V."/>
            <person name="Salva-Serra F."/>
            <person name="Jaen-Luchoro D."/>
            <person name="Pineiro-Iglesias B."/>
            <person name="Aliaga F."/>
            <person name="Fernandez-Juarez V."/>
            <person name="Coll G."/>
            <person name="Moore E.R.B."/>
            <person name="Bennasar-Figueras A."/>
        </authorList>
    </citation>
    <scope>NUCLEOTIDE SEQUENCE</scope>
    <source>
        <strain evidence="18">HCPI-6</strain>
    </source>
</reference>
<dbReference type="Pfam" id="PF08245">
    <property type="entry name" value="Mur_ligase_M"/>
    <property type="match status" value="1"/>
</dbReference>
<evidence type="ECO:0000256" key="7">
    <source>
        <dbReference type="ARBA" id="ARBA00022741"/>
    </source>
</evidence>
<feature type="binding site" evidence="14">
    <location>
        <begin position="122"/>
        <end position="128"/>
    </location>
    <ligand>
        <name>ATP</name>
        <dbReference type="ChEBI" id="CHEBI:30616"/>
    </ligand>
</feature>
<dbReference type="Gene3D" id="3.90.190.20">
    <property type="entry name" value="Mur ligase, C-terminal domain"/>
    <property type="match status" value="1"/>
</dbReference>
<dbReference type="RefSeq" id="WP_250422028.1">
    <property type="nucleotide sequence ID" value="NZ_JAJKBJ010000014.1"/>
</dbReference>
<dbReference type="PANTHER" id="PTHR43445:SF3">
    <property type="entry name" value="UDP-N-ACETYLMURAMATE--L-ALANINE LIGASE"/>
    <property type="match status" value="1"/>
</dbReference>
<dbReference type="GO" id="GO:0005737">
    <property type="term" value="C:cytoplasm"/>
    <property type="evidence" value="ECO:0007669"/>
    <property type="project" value="UniProtKB-SubCell"/>
</dbReference>
<feature type="domain" description="Mur ligase N-terminal catalytic" evidence="15">
    <location>
        <begin position="18"/>
        <end position="115"/>
    </location>
</feature>
<dbReference type="EC" id="6.3.2.8" evidence="3 14"/>
<keyword evidence="8 14" id="KW-0067">ATP-binding</keyword>
<comment type="catalytic activity">
    <reaction evidence="13 14">
        <text>UDP-N-acetyl-alpha-D-muramate + L-alanine + ATP = UDP-N-acetyl-alpha-D-muramoyl-L-alanine + ADP + phosphate + H(+)</text>
        <dbReference type="Rhea" id="RHEA:23372"/>
        <dbReference type="ChEBI" id="CHEBI:15378"/>
        <dbReference type="ChEBI" id="CHEBI:30616"/>
        <dbReference type="ChEBI" id="CHEBI:43474"/>
        <dbReference type="ChEBI" id="CHEBI:57972"/>
        <dbReference type="ChEBI" id="CHEBI:70757"/>
        <dbReference type="ChEBI" id="CHEBI:83898"/>
        <dbReference type="ChEBI" id="CHEBI:456216"/>
        <dbReference type="EC" id="6.3.2.8"/>
    </reaction>
</comment>
<dbReference type="InterPro" id="IPR050061">
    <property type="entry name" value="MurCDEF_pg_biosynth"/>
</dbReference>
<dbReference type="InterPro" id="IPR036565">
    <property type="entry name" value="Mur-like_cat_sf"/>
</dbReference>
<keyword evidence="9 14" id="KW-0133">Cell shape</keyword>
<dbReference type="SUPFAM" id="SSF51984">
    <property type="entry name" value="MurCD N-terminal domain"/>
    <property type="match status" value="1"/>
</dbReference>
<feature type="domain" description="Mur ligase central" evidence="17">
    <location>
        <begin position="120"/>
        <end position="301"/>
    </location>
</feature>
<gene>
    <name evidence="14 18" type="primary">murC</name>
    <name evidence="18" type="ORF">LOX96_11780</name>
</gene>
<keyword evidence="10 14" id="KW-0573">Peptidoglycan synthesis</keyword>
<dbReference type="Pfam" id="PF02875">
    <property type="entry name" value="Mur_ligase_C"/>
    <property type="match status" value="1"/>
</dbReference>
<evidence type="ECO:0000256" key="11">
    <source>
        <dbReference type="ARBA" id="ARBA00023306"/>
    </source>
</evidence>
<organism evidence="18 19">
    <name type="scientific">Legionella maioricensis</name>
    <dbReference type="NCBI Taxonomy" id="2896528"/>
    <lineage>
        <taxon>Bacteria</taxon>
        <taxon>Pseudomonadati</taxon>
        <taxon>Pseudomonadota</taxon>
        <taxon>Gammaproteobacteria</taxon>
        <taxon>Legionellales</taxon>
        <taxon>Legionellaceae</taxon>
        <taxon>Legionella</taxon>
    </lineage>
</organism>
<evidence type="ECO:0000313" key="19">
    <source>
        <dbReference type="Proteomes" id="UP001139721"/>
    </source>
</evidence>
<evidence type="ECO:0000256" key="13">
    <source>
        <dbReference type="ARBA" id="ARBA00047833"/>
    </source>
</evidence>
<comment type="pathway">
    <text evidence="2 14">Cell wall biogenesis; peptidoglycan biosynthesis.</text>
</comment>
<dbReference type="InterPro" id="IPR013221">
    <property type="entry name" value="Mur_ligase_cen"/>
</dbReference>
<comment type="similarity">
    <text evidence="14">Belongs to the MurCDEF family.</text>
</comment>
<dbReference type="InterPro" id="IPR036615">
    <property type="entry name" value="Mur_ligase_C_dom_sf"/>
</dbReference>
<evidence type="ECO:0000256" key="4">
    <source>
        <dbReference type="ARBA" id="ARBA00022490"/>
    </source>
</evidence>
<dbReference type="Pfam" id="PF01225">
    <property type="entry name" value="Mur_ligase"/>
    <property type="match status" value="1"/>
</dbReference>
<dbReference type="GO" id="GO:0071555">
    <property type="term" value="P:cell wall organization"/>
    <property type="evidence" value="ECO:0007669"/>
    <property type="project" value="UniProtKB-KW"/>
</dbReference>